<evidence type="ECO:0000313" key="4">
    <source>
        <dbReference type="EMBL" id="PVV00180.1"/>
    </source>
</evidence>
<dbReference type="PANTHER" id="PTHR11722">
    <property type="entry name" value="60S RIBOSOMAL PROTEIN L13"/>
    <property type="match status" value="1"/>
</dbReference>
<comment type="similarity">
    <text evidence="1">Belongs to the eukaryotic ribosomal protein eL13 family.</text>
</comment>
<dbReference type="Proteomes" id="UP000245609">
    <property type="component" value="Unassembled WGS sequence"/>
</dbReference>
<dbReference type="GO" id="GO:0022625">
    <property type="term" value="C:cytosolic large ribosomal subunit"/>
    <property type="evidence" value="ECO:0007669"/>
    <property type="project" value="TreeGrafter"/>
</dbReference>
<protein>
    <recommendedName>
        <fullName evidence="6">60S ribosomal protein L13</fullName>
    </recommendedName>
</protein>
<keyword evidence="3" id="KW-0687">Ribonucleoprotein</keyword>
<proteinExistence type="inferred from homology"/>
<dbReference type="EMBL" id="MBFS01002171">
    <property type="protein sequence ID" value="PVV00180.1"/>
    <property type="molecule type" value="Genomic_DNA"/>
</dbReference>
<dbReference type="InterPro" id="IPR001380">
    <property type="entry name" value="Ribosomal_eL13"/>
</dbReference>
<gene>
    <name evidence="4" type="ORF">BB560_005392</name>
</gene>
<dbReference type="AlphaFoldDB" id="A0A2T9Z6I3"/>
<dbReference type="HAMAP" id="MF_00499">
    <property type="entry name" value="Ribosomal_eL13"/>
    <property type="match status" value="1"/>
</dbReference>
<dbReference type="GO" id="GO:0006412">
    <property type="term" value="P:translation"/>
    <property type="evidence" value="ECO:0007669"/>
    <property type="project" value="InterPro"/>
</dbReference>
<evidence type="ECO:0000256" key="3">
    <source>
        <dbReference type="ARBA" id="ARBA00023274"/>
    </source>
</evidence>
<organism evidence="4 5">
    <name type="scientific">Smittium megazygosporum</name>
    <dbReference type="NCBI Taxonomy" id="133381"/>
    <lineage>
        <taxon>Eukaryota</taxon>
        <taxon>Fungi</taxon>
        <taxon>Fungi incertae sedis</taxon>
        <taxon>Zoopagomycota</taxon>
        <taxon>Kickxellomycotina</taxon>
        <taxon>Harpellomycetes</taxon>
        <taxon>Harpellales</taxon>
        <taxon>Legeriomycetaceae</taxon>
        <taxon>Smittium</taxon>
    </lineage>
</organism>
<dbReference type="Pfam" id="PF01294">
    <property type="entry name" value="Ribosomal_L13e"/>
    <property type="match status" value="1"/>
</dbReference>
<evidence type="ECO:0008006" key="6">
    <source>
        <dbReference type="Google" id="ProtNLM"/>
    </source>
</evidence>
<dbReference type="GO" id="GO:0003735">
    <property type="term" value="F:structural constituent of ribosome"/>
    <property type="evidence" value="ECO:0007669"/>
    <property type="project" value="InterPro"/>
</dbReference>
<evidence type="ECO:0000313" key="5">
    <source>
        <dbReference type="Proteomes" id="UP000245609"/>
    </source>
</evidence>
<evidence type="ECO:0000256" key="2">
    <source>
        <dbReference type="ARBA" id="ARBA00022980"/>
    </source>
</evidence>
<dbReference type="STRING" id="133381.A0A2T9Z6I3"/>
<comment type="caution">
    <text evidence="4">The sequence shown here is derived from an EMBL/GenBank/DDBJ whole genome shotgun (WGS) entry which is preliminary data.</text>
</comment>
<dbReference type="PANTHER" id="PTHR11722:SF0">
    <property type="entry name" value="LARGE RIBOSOMAL SUBUNIT PROTEIN EL13"/>
    <property type="match status" value="1"/>
</dbReference>
<dbReference type="GO" id="GO:0003723">
    <property type="term" value="F:RNA binding"/>
    <property type="evidence" value="ECO:0007669"/>
    <property type="project" value="TreeGrafter"/>
</dbReference>
<keyword evidence="5" id="KW-1185">Reference proteome</keyword>
<sequence length="207" mass="24077">MKHNNQLPNQHFKKEWQLRVKTWFDQPARKVRRHNARVAKAARVAPRPVEKLRPVVRCPTVKYNRKLRAGRGFTLDELKAAKISPKWARTVGIAVDFRRKNRSDESINTNVARLNDYKARLIVLPRNSKKKTPELVAAYKEAVQVQGPIIPITRTYVAEEPRAVTQEEKDFKAFYSLRQARADKRYRGVRDALAKARAEEEAQKVKK</sequence>
<keyword evidence="2" id="KW-0689">Ribosomal protein</keyword>
<name>A0A2T9Z6I3_9FUNG</name>
<dbReference type="FunFam" id="1.20.5.110:FF:000003">
    <property type="entry name" value="60S ribosomal protein L13"/>
    <property type="match status" value="1"/>
</dbReference>
<reference evidence="4 5" key="1">
    <citation type="journal article" date="2018" name="MBio">
        <title>Comparative Genomics Reveals the Core Gene Toolbox for the Fungus-Insect Symbiosis.</title>
        <authorList>
            <person name="Wang Y."/>
            <person name="Stata M."/>
            <person name="Wang W."/>
            <person name="Stajich J.E."/>
            <person name="White M.M."/>
            <person name="Moncalvo J.M."/>
        </authorList>
    </citation>
    <scope>NUCLEOTIDE SEQUENCE [LARGE SCALE GENOMIC DNA]</scope>
    <source>
        <strain evidence="4 5">SC-DP-2</strain>
    </source>
</reference>
<dbReference type="Gene3D" id="1.20.5.110">
    <property type="match status" value="1"/>
</dbReference>
<accession>A0A2T9Z6I3</accession>
<evidence type="ECO:0000256" key="1">
    <source>
        <dbReference type="ARBA" id="ARBA00005640"/>
    </source>
</evidence>
<dbReference type="OrthoDB" id="10264538at2759"/>